<dbReference type="InterPro" id="IPR029787">
    <property type="entry name" value="Nucleotide_cyclase"/>
</dbReference>
<reference evidence="6" key="1">
    <citation type="journal article" date="2013" name="Proc. Natl. Acad. Sci. U.S.A.">
        <title>Improving the coverage of the cyanobacterial phylum using diversity-driven genome sequencing.</title>
        <authorList>
            <person name="Shih P.M."/>
            <person name="Wu D."/>
            <person name="Latifi A."/>
            <person name="Axen S.D."/>
            <person name="Fewer D.P."/>
            <person name="Talla E."/>
            <person name="Calteau A."/>
            <person name="Cai F."/>
            <person name="Tandeau de Marsac N."/>
            <person name="Rippka R."/>
            <person name="Herdman M."/>
            <person name="Sivonen K."/>
            <person name="Coursin T."/>
            <person name="Laurent T."/>
            <person name="Goodwin L."/>
            <person name="Nolan M."/>
            <person name="Davenport K.W."/>
            <person name="Han C.S."/>
            <person name="Rubin E.M."/>
            <person name="Eisen J.A."/>
            <person name="Woyke T."/>
            <person name="Gugger M."/>
            <person name="Kerfeld C.A."/>
        </authorList>
    </citation>
    <scope>NUCLEOTIDE SEQUENCE [LARGE SCALE GENOMIC DNA]</scope>
    <source>
        <strain evidence="6">ATCC 29371 / PCC 7437</strain>
    </source>
</reference>
<accession>K9Y1A1</accession>
<sequence>MIKTAIICVDDQEIILTSLEEQLKRNISKDYDIELATSAQEALLLCAELEAEGISIALVISDQTMPEMSGDEFLIKLHASYPKTLKILLTGQAEADSVGNIVNAAALYRYIAKPWDETDLILTVKEALRRYGQEQQLVQQNILLKQTNQKLRKSLNLLLATLEATDDGILVLDNQGKIIIFNQQFAKIWELNSYIGENNSDEVFTRVFQQLVAPYTCDLTKQNFQSHPQKHELLQLNNGKILECYSQTQRLEQEIVGFVWGFRDVTEREQSQAIALKKTFYDTLTELPKRSILTCQLSEAITKAQQNSDRLAVMFVDLDRFKVINDTLGHTAGDRLIQKVVHRLKDCVREKELIARWGGDEFTLLLPKINSQKYPEAIATKILETLKPPFYLEDKQIHLTTSIGIAIYPEHGTNVETLMKNADAALSQAKQQGRNNYQYYDPTINSQVNNLLKIENLLHSALKQEELLLFYQPIVNVMTGKIVKMEALLRWQNPQLGFVSPQIFIPLAEENGTIVPIGEWVLQTACAQNKLWQEMGLLAIKISVNLSVRQFQQPNLVTTIINILEQTQLSPFYLELEITESVTMRDVELAKTILTELNKIEITLSMDDFGTGYSSLGYLKQFPFHTLKIDRSFIKDLTTSSQDLAIVNAIIALGKGLNLTVVAEGVETEEIKNLLKNIGCEYIQGYLFSKPLPAAEATKLLENHHLI</sequence>
<evidence type="ECO:0000259" key="4">
    <source>
        <dbReference type="PROSITE" id="PS50887"/>
    </source>
</evidence>
<dbReference type="KEGG" id="scs:Sta7437_4276"/>
<feature type="domain" description="EAL" evidence="3">
    <location>
        <begin position="451"/>
        <end position="705"/>
    </location>
</feature>
<dbReference type="Gene3D" id="3.20.20.450">
    <property type="entry name" value="EAL domain"/>
    <property type="match status" value="1"/>
</dbReference>
<dbReference type="SUPFAM" id="SSF55073">
    <property type="entry name" value="Nucleotide cyclase"/>
    <property type="match status" value="1"/>
</dbReference>
<dbReference type="InterPro" id="IPR052155">
    <property type="entry name" value="Biofilm_reg_signaling"/>
</dbReference>
<evidence type="ECO:0000259" key="3">
    <source>
        <dbReference type="PROSITE" id="PS50883"/>
    </source>
</evidence>
<dbReference type="SUPFAM" id="SSF141868">
    <property type="entry name" value="EAL domain-like"/>
    <property type="match status" value="1"/>
</dbReference>
<dbReference type="FunFam" id="3.20.20.450:FF:000001">
    <property type="entry name" value="Cyclic di-GMP phosphodiesterase yahA"/>
    <property type="match status" value="1"/>
</dbReference>
<dbReference type="InterPro" id="IPR043128">
    <property type="entry name" value="Rev_trsase/Diguanyl_cyclase"/>
</dbReference>
<dbReference type="EMBL" id="CP003653">
    <property type="protein sequence ID" value="AFZ37747.1"/>
    <property type="molecule type" value="Genomic_DNA"/>
</dbReference>
<dbReference type="OrthoDB" id="442691at2"/>
<dbReference type="Pfam" id="PF00563">
    <property type="entry name" value="EAL"/>
    <property type="match status" value="1"/>
</dbReference>
<evidence type="ECO:0000256" key="1">
    <source>
        <dbReference type="PROSITE-ProRule" id="PRU00169"/>
    </source>
</evidence>
<feature type="domain" description="Response regulatory" evidence="2">
    <location>
        <begin position="5"/>
        <end position="128"/>
    </location>
</feature>
<dbReference type="Proteomes" id="UP000010473">
    <property type="component" value="Chromosome"/>
</dbReference>
<dbReference type="PATRIC" id="fig|111780.3.peg.4428"/>
<feature type="modified residue" description="4-aspartylphosphate" evidence="1">
    <location>
        <position position="62"/>
    </location>
</feature>
<dbReference type="SMART" id="SM00448">
    <property type="entry name" value="REC"/>
    <property type="match status" value="1"/>
</dbReference>
<evidence type="ECO:0000313" key="6">
    <source>
        <dbReference type="Proteomes" id="UP000010473"/>
    </source>
</evidence>
<dbReference type="eggNOG" id="COG5001">
    <property type="taxonomic scope" value="Bacteria"/>
</dbReference>
<dbReference type="Gene3D" id="3.30.450.20">
    <property type="entry name" value="PAS domain"/>
    <property type="match status" value="1"/>
</dbReference>
<dbReference type="Pfam" id="PF00072">
    <property type="entry name" value="Response_reg"/>
    <property type="match status" value="1"/>
</dbReference>
<dbReference type="InterPro" id="IPR000160">
    <property type="entry name" value="GGDEF_dom"/>
</dbReference>
<dbReference type="SUPFAM" id="SSF52172">
    <property type="entry name" value="CheY-like"/>
    <property type="match status" value="1"/>
</dbReference>
<organism evidence="5 6">
    <name type="scientific">Stanieria cyanosphaera (strain ATCC 29371 / PCC 7437)</name>
    <dbReference type="NCBI Taxonomy" id="111780"/>
    <lineage>
        <taxon>Bacteria</taxon>
        <taxon>Bacillati</taxon>
        <taxon>Cyanobacteriota</taxon>
        <taxon>Cyanophyceae</taxon>
        <taxon>Pleurocapsales</taxon>
        <taxon>Dermocarpellaceae</taxon>
        <taxon>Stanieria</taxon>
    </lineage>
</organism>
<dbReference type="PROSITE" id="PS50883">
    <property type="entry name" value="EAL"/>
    <property type="match status" value="1"/>
</dbReference>
<dbReference type="HOGENOM" id="CLU_000445_70_50_3"/>
<dbReference type="Pfam" id="PF00990">
    <property type="entry name" value="GGDEF"/>
    <property type="match status" value="1"/>
</dbReference>
<dbReference type="PROSITE" id="PS50887">
    <property type="entry name" value="GGDEF"/>
    <property type="match status" value="1"/>
</dbReference>
<dbReference type="InterPro" id="IPR035919">
    <property type="entry name" value="EAL_sf"/>
</dbReference>
<dbReference type="CDD" id="cd01949">
    <property type="entry name" value="GGDEF"/>
    <property type="match status" value="1"/>
</dbReference>
<dbReference type="AlphaFoldDB" id="K9Y1A1"/>
<gene>
    <name evidence="5" type="ordered locus">Sta7437_4276</name>
</gene>
<dbReference type="InterPro" id="IPR035965">
    <property type="entry name" value="PAS-like_dom_sf"/>
</dbReference>
<name>K9Y1A1_STAC7</name>
<proteinExistence type="predicted"/>
<dbReference type="RefSeq" id="WP_015195401.1">
    <property type="nucleotide sequence ID" value="NC_019748.1"/>
</dbReference>
<dbReference type="CDD" id="cd01948">
    <property type="entry name" value="EAL"/>
    <property type="match status" value="1"/>
</dbReference>
<dbReference type="PANTHER" id="PTHR44757:SF2">
    <property type="entry name" value="BIOFILM ARCHITECTURE MAINTENANCE PROTEIN MBAA"/>
    <property type="match status" value="1"/>
</dbReference>
<keyword evidence="1" id="KW-0597">Phosphoprotein</keyword>
<dbReference type="SMART" id="SM00052">
    <property type="entry name" value="EAL"/>
    <property type="match status" value="1"/>
</dbReference>
<dbReference type="SMART" id="SM00267">
    <property type="entry name" value="GGDEF"/>
    <property type="match status" value="1"/>
</dbReference>
<dbReference type="SUPFAM" id="SSF55785">
    <property type="entry name" value="PYP-like sensor domain (PAS domain)"/>
    <property type="match status" value="1"/>
</dbReference>
<dbReference type="NCBIfam" id="TIGR00229">
    <property type="entry name" value="sensory_box"/>
    <property type="match status" value="1"/>
</dbReference>
<evidence type="ECO:0000259" key="2">
    <source>
        <dbReference type="PROSITE" id="PS50110"/>
    </source>
</evidence>
<dbReference type="GO" id="GO:0000160">
    <property type="term" value="P:phosphorelay signal transduction system"/>
    <property type="evidence" value="ECO:0007669"/>
    <property type="project" value="InterPro"/>
</dbReference>
<dbReference type="InterPro" id="IPR001789">
    <property type="entry name" value="Sig_transdc_resp-reg_receiver"/>
</dbReference>
<protein>
    <submittedName>
        <fullName evidence="5">Response regulator receiver modulated diguanylate cyclase/phosphodiesterase with PAS/PAC sensor(S)</fullName>
    </submittedName>
</protein>
<dbReference type="FunFam" id="3.30.70.270:FF:000001">
    <property type="entry name" value="Diguanylate cyclase domain protein"/>
    <property type="match status" value="1"/>
</dbReference>
<feature type="domain" description="GGDEF" evidence="4">
    <location>
        <begin position="309"/>
        <end position="442"/>
    </location>
</feature>
<keyword evidence="6" id="KW-1185">Reference proteome</keyword>
<dbReference type="InterPro" id="IPR001633">
    <property type="entry name" value="EAL_dom"/>
</dbReference>
<dbReference type="STRING" id="111780.Sta7437_4276"/>
<dbReference type="Gene3D" id="3.40.50.2300">
    <property type="match status" value="1"/>
</dbReference>
<dbReference type="PROSITE" id="PS50110">
    <property type="entry name" value="RESPONSE_REGULATORY"/>
    <property type="match status" value="1"/>
</dbReference>
<dbReference type="InterPro" id="IPR011006">
    <property type="entry name" value="CheY-like_superfamily"/>
</dbReference>
<dbReference type="NCBIfam" id="TIGR00254">
    <property type="entry name" value="GGDEF"/>
    <property type="match status" value="1"/>
</dbReference>
<dbReference type="Gene3D" id="3.30.70.270">
    <property type="match status" value="1"/>
</dbReference>
<dbReference type="PANTHER" id="PTHR44757">
    <property type="entry name" value="DIGUANYLATE CYCLASE DGCP"/>
    <property type="match status" value="1"/>
</dbReference>
<evidence type="ECO:0000313" key="5">
    <source>
        <dbReference type="EMBL" id="AFZ37747.1"/>
    </source>
</evidence>
<dbReference type="InterPro" id="IPR000014">
    <property type="entry name" value="PAS"/>
</dbReference>